<dbReference type="InterPro" id="IPR009057">
    <property type="entry name" value="Homeodomain-like_sf"/>
</dbReference>
<keyword evidence="2" id="KW-0371">Homeobox</keyword>
<gene>
    <name evidence="5" type="ORF">UBRO2_05235</name>
</gene>
<dbReference type="PROSITE" id="PS50071">
    <property type="entry name" value="HOMEOBOX_2"/>
    <property type="match status" value="1"/>
</dbReference>
<evidence type="ECO:0000259" key="4">
    <source>
        <dbReference type="PROSITE" id="PS50071"/>
    </source>
</evidence>
<dbReference type="AlphaFoldDB" id="A0A8H8TVU0"/>
<dbReference type="GO" id="GO:0005634">
    <property type="term" value="C:nucleus"/>
    <property type="evidence" value="ECO:0007669"/>
    <property type="project" value="UniProtKB-SubCell"/>
</dbReference>
<protein>
    <submittedName>
        <fullName evidence="5">Probable b mating type locus, bE1 allele</fullName>
    </submittedName>
</protein>
<dbReference type="EMBL" id="ULHB01000151">
    <property type="protein sequence ID" value="SYW83556.1"/>
    <property type="molecule type" value="Genomic_DNA"/>
</dbReference>
<dbReference type="InterPro" id="IPR008888">
    <property type="entry name" value="Ustilago_mating"/>
</dbReference>
<feature type="DNA-binding region" description="Homeobox" evidence="2">
    <location>
        <begin position="123"/>
        <end position="183"/>
    </location>
</feature>
<accession>A0A8H8TVU0</accession>
<sequence>MPVTSFTFSELLRTLQDIEDGLLRSAGGFGVEAISELSQFTPSTLQSLVNGCKDLDQVGKINQAARRIQLVAEARLCLEESSASLCAELSREANTLLSVQISSRSVERSVDLSENLPSYHMRRHFLATLHDPYPAAEDKEALVRITNESVLQPGTPLKKRTLLSVEQLTLWFINARRRSGWSQIVRKFARNDRNRMKLLVQAKMLASDPSARAIATQSSLVGNLDDLLRENLGDLTPADKEEFEDDWNSMISWIKYGVKEKVGDWVYDLVAANKKSPPRTGQARAVTTAANRSPARKTATKTQTKPRKAKQRASKTPSMDSTSVLESTPELSMCSTADNSFSSFGSNGSLVQHNPFQQYQLQQSPSLNTRGGRKVKALPKRATQKLPAEALYISKSSLWCPHKALDANTEQALCFALPLKDNNESGSIDTCYPVPEERKTALSLASEALAQVSGQTNSYLPASKQQMFPPYDAMGQIPFVPRRENLSSNSLSAAFG</sequence>
<feature type="compositionally biased region" description="Basic residues" evidence="3">
    <location>
        <begin position="294"/>
        <end position="313"/>
    </location>
</feature>
<feature type="domain" description="Homeobox" evidence="4">
    <location>
        <begin position="121"/>
        <end position="182"/>
    </location>
</feature>
<evidence type="ECO:0000313" key="5">
    <source>
        <dbReference type="EMBL" id="SYW83556.1"/>
    </source>
</evidence>
<keyword evidence="2" id="KW-0238">DNA-binding</keyword>
<keyword evidence="6" id="KW-1185">Reference proteome</keyword>
<dbReference type="Pfam" id="PF05722">
    <property type="entry name" value="Ustilago_mating"/>
    <property type="match status" value="1"/>
</dbReference>
<organism evidence="5 6">
    <name type="scientific">Ustilago bromivora</name>
    <dbReference type="NCBI Taxonomy" id="307758"/>
    <lineage>
        <taxon>Eukaryota</taxon>
        <taxon>Fungi</taxon>
        <taxon>Dikarya</taxon>
        <taxon>Basidiomycota</taxon>
        <taxon>Ustilaginomycotina</taxon>
        <taxon>Ustilaginomycetes</taxon>
        <taxon>Ustilaginales</taxon>
        <taxon>Ustilaginaceae</taxon>
        <taxon>Ustilago</taxon>
    </lineage>
</organism>
<dbReference type="CDD" id="cd00086">
    <property type="entry name" value="homeodomain"/>
    <property type="match status" value="1"/>
</dbReference>
<comment type="caution">
    <text evidence="5">The sequence shown here is derived from an EMBL/GenBank/DDBJ whole genome shotgun (WGS) entry which is preliminary data.</text>
</comment>
<feature type="compositionally biased region" description="Polar residues" evidence="3">
    <location>
        <begin position="314"/>
        <end position="329"/>
    </location>
</feature>
<dbReference type="SUPFAM" id="SSF46689">
    <property type="entry name" value="Homeodomain-like"/>
    <property type="match status" value="1"/>
</dbReference>
<evidence type="ECO:0000256" key="2">
    <source>
        <dbReference type="PROSITE-ProRule" id="PRU00108"/>
    </source>
</evidence>
<feature type="region of interest" description="Disordered" evidence="3">
    <location>
        <begin position="275"/>
        <end position="329"/>
    </location>
</feature>
<dbReference type="InterPro" id="IPR001356">
    <property type="entry name" value="HD"/>
</dbReference>
<evidence type="ECO:0000256" key="3">
    <source>
        <dbReference type="SAM" id="MobiDB-lite"/>
    </source>
</evidence>
<proteinExistence type="predicted"/>
<evidence type="ECO:0000256" key="1">
    <source>
        <dbReference type="ARBA" id="ARBA00004123"/>
    </source>
</evidence>
<reference evidence="5" key="1">
    <citation type="submission" date="2018-08" db="EMBL/GenBank/DDBJ databases">
        <authorList>
            <person name="Guldener U."/>
        </authorList>
    </citation>
    <scope>NUCLEOTIDE SEQUENCE</scope>
    <source>
        <strain evidence="5">UB2</strain>
    </source>
</reference>
<dbReference type="GO" id="GO:0003677">
    <property type="term" value="F:DNA binding"/>
    <property type="evidence" value="ECO:0007669"/>
    <property type="project" value="UniProtKB-UniRule"/>
</dbReference>
<keyword evidence="2" id="KW-0539">Nucleus</keyword>
<dbReference type="Proteomes" id="UP000658997">
    <property type="component" value="Unassembled WGS sequence"/>
</dbReference>
<dbReference type="Gene3D" id="1.10.10.60">
    <property type="entry name" value="Homeodomain-like"/>
    <property type="match status" value="1"/>
</dbReference>
<comment type="subcellular location">
    <subcellularLocation>
        <location evidence="1 2">Nucleus</location>
    </subcellularLocation>
</comment>
<evidence type="ECO:0000313" key="6">
    <source>
        <dbReference type="Proteomes" id="UP000658997"/>
    </source>
</evidence>
<name>A0A8H8TVU0_9BASI</name>